<dbReference type="SUPFAM" id="SSF52540">
    <property type="entry name" value="P-loop containing nucleoside triphosphate hydrolases"/>
    <property type="match status" value="2"/>
</dbReference>
<dbReference type="InterPro" id="IPR003593">
    <property type="entry name" value="AAA+_ATPase"/>
</dbReference>
<evidence type="ECO:0000256" key="4">
    <source>
        <dbReference type="ARBA" id="ARBA00022741"/>
    </source>
</evidence>
<protein>
    <submittedName>
        <fullName evidence="9">ABC transporter domain-containing protein</fullName>
    </submittedName>
</protein>
<dbReference type="PANTHER" id="PTHR43297">
    <property type="entry name" value="OLIGOPEPTIDE TRANSPORT ATP-BINDING PROTEIN APPD"/>
    <property type="match status" value="1"/>
</dbReference>
<evidence type="ECO:0000259" key="8">
    <source>
        <dbReference type="PROSITE" id="PS50893"/>
    </source>
</evidence>
<feature type="region of interest" description="Disordered" evidence="7">
    <location>
        <begin position="236"/>
        <end position="281"/>
    </location>
</feature>
<keyword evidence="2" id="KW-0813">Transport</keyword>
<keyword evidence="10" id="KW-1185">Reference proteome</keyword>
<reference evidence="9" key="1">
    <citation type="submission" date="2022-01" db="EMBL/GenBank/DDBJ databases">
        <title>Genome Sequence Resource for Two Populations of Ditylenchus destructor, the Migratory Endoparasitic Phytonematode.</title>
        <authorList>
            <person name="Zhang H."/>
            <person name="Lin R."/>
            <person name="Xie B."/>
        </authorList>
    </citation>
    <scope>NUCLEOTIDE SEQUENCE</scope>
    <source>
        <strain evidence="9">BazhouSP</strain>
    </source>
</reference>
<feature type="compositionally biased region" description="Basic residues" evidence="7">
    <location>
        <begin position="177"/>
        <end position="188"/>
    </location>
</feature>
<feature type="region of interest" description="Disordered" evidence="7">
    <location>
        <begin position="148"/>
        <end position="188"/>
    </location>
</feature>
<evidence type="ECO:0000256" key="2">
    <source>
        <dbReference type="ARBA" id="ARBA00022448"/>
    </source>
</evidence>
<evidence type="ECO:0000256" key="6">
    <source>
        <dbReference type="ARBA" id="ARBA00023136"/>
    </source>
</evidence>
<dbReference type="GO" id="GO:0016887">
    <property type="term" value="F:ATP hydrolysis activity"/>
    <property type="evidence" value="ECO:0007669"/>
    <property type="project" value="InterPro"/>
</dbReference>
<dbReference type="Proteomes" id="UP001201812">
    <property type="component" value="Unassembled WGS sequence"/>
</dbReference>
<evidence type="ECO:0000313" key="9">
    <source>
        <dbReference type="EMBL" id="KAI1690669.1"/>
    </source>
</evidence>
<dbReference type="Pfam" id="PF00005">
    <property type="entry name" value="ABC_tran"/>
    <property type="match status" value="1"/>
</dbReference>
<dbReference type="GO" id="GO:0005886">
    <property type="term" value="C:plasma membrane"/>
    <property type="evidence" value="ECO:0007669"/>
    <property type="project" value="UniProtKB-SubCell"/>
</dbReference>
<evidence type="ECO:0000256" key="1">
    <source>
        <dbReference type="ARBA" id="ARBA00004202"/>
    </source>
</evidence>
<evidence type="ECO:0000313" key="10">
    <source>
        <dbReference type="Proteomes" id="UP001201812"/>
    </source>
</evidence>
<dbReference type="GO" id="GO:0005524">
    <property type="term" value="F:ATP binding"/>
    <property type="evidence" value="ECO:0007669"/>
    <property type="project" value="UniProtKB-KW"/>
</dbReference>
<keyword evidence="6" id="KW-0472">Membrane</keyword>
<dbReference type="PANTHER" id="PTHR43297:SF2">
    <property type="entry name" value="DIPEPTIDE TRANSPORT ATP-BINDING PROTEIN DPPD"/>
    <property type="match status" value="1"/>
</dbReference>
<sequence>MEPILAVRGLKVTFETPDGDTLAVVGESGSGKSQTMMGIMGLLAGNGTVSGSAKYRGREMITMIFQEPMTSLDPLYPVGKQITEVIVFHRGGSRRAARPRVLELLKLVGIPEPERRIDNYPHQLSGGQRQRVMIAMALANEPDILIADEPDHGARRDDPGADPQAAQRSPEALRHGDRAHHARPRHRPALCRRVAVMRHGEIVERGATADIFSNPKADYTRMLIEAERMAASWRLRTMPDHPRRPQRRRGLQDRRRAAQEAGLQLPRRRQCQPSPVRGADDRHRRRIRLGQVDARAGAAAPYLQQGCLSLRRDGYFGPRPKRHAAAPAQHAGGLSGSLRFAFAAPDRGRDHHGRSLTCTSRNSRALSATSGRFEALKEVGGHPGRADLGARPVRAGAGDRVLRDLQARHGLSYVFISHDLSVVRAMSDYVVVMKDGKIVEEGPTDAIFSSPRADYTRTLIGAAYNIGFLGRHSSGGWMAERRLPHIVPFPAAVPAVRLIWRFAPCRCA</sequence>
<dbReference type="AlphaFoldDB" id="A0AAD4MEC9"/>
<dbReference type="EMBL" id="JAKKPZ010001114">
    <property type="protein sequence ID" value="KAI1690669.1"/>
    <property type="molecule type" value="Genomic_DNA"/>
</dbReference>
<evidence type="ECO:0000256" key="7">
    <source>
        <dbReference type="SAM" id="MobiDB-lite"/>
    </source>
</evidence>
<gene>
    <name evidence="9" type="ORF">DdX_22348</name>
</gene>
<keyword evidence="4" id="KW-0547">Nucleotide-binding</keyword>
<organism evidence="9 10">
    <name type="scientific">Ditylenchus destructor</name>
    <dbReference type="NCBI Taxonomy" id="166010"/>
    <lineage>
        <taxon>Eukaryota</taxon>
        <taxon>Metazoa</taxon>
        <taxon>Ecdysozoa</taxon>
        <taxon>Nematoda</taxon>
        <taxon>Chromadorea</taxon>
        <taxon>Rhabditida</taxon>
        <taxon>Tylenchina</taxon>
        <taxon>Tylenchomorpha</taxon>
        <taxon>Sphaerularioidea</taxon>
        <taxon>Anguinidae</taxon>
        <taxon>Anguininae</taxon>
        <taxon>Ditylenchus</taxon>
    </lineage>
</organism>
<evidence type="ECO:0000256" key="5">
    <source>
        <dbReference type="ARBA" id="ARBA00022840"/>
    </source>
</evidence>
<comment type="subcellular location">
    <subcellularLocation>
        <location evidence="1">Cell membrane</location>
        <topology evidence="1">Peripheral membrane protein</topology>
    </subcellularLocation>
</comment>
<dbReference type="InterPro" id="IPR013563">
    <property type="entry name" value="Oligopep_ABC_C"/>
</dbReference>
<accession>A0AAD4MEC9</accession>
<dbReference type="InterPro" id="IPR027417">
    <property type="entry name" value="P-loop_NTPase"/>
</dbReference>
<evidence type="ECO:0000256" key="3">
    <source>
        <dbReference type="ARBA" id="ARBA00022475"/>
    </source>
</evidence>
<dbReference type="SMART" id="SM00382">
    <property type="entry name" value="AAA"/>
    <property type="match status" value="1"/>
</dbReference>
<dbReference type="InterPro" id="IPR003439">
    <property type="entry name" value="ABC_transporter-like_ATP-bd"/>
</dbReference>
<proteinExistence type="predicted"/>
<keyword evidence="5" id="KW-0067">ATP-binding</keyword>
<dbReference type="InterPro" id="IPR050388">
    <property type="entry name" value="ABC_Ni/Peptide_Import"/>
</dbReference>
<dbReference type="PROSITE" id="PS50893">
    <property type="entry name" value="ABC_TRANSPORTER_2"/>
    <property type="match status" value="1"/>
</dbReference>
<feature type="compositionally biased region" description="Basic and acidic residues" evidence="7">
    <location>
        <begin position="149"/>
        <end position="159"/>
    </location>
</feature>
<dbReference type="PROSITE" id="PS00211">
    <property type="entry name" value="ABC_TRANSPORTER_1"/>
    <property type="match status" value="1"/>
</dbReference>
<comment type="caution">
    <text evidence="9">The sequence shown here is derived from an EMBL/GenBank/DDBJ whole genome shotgun (WGS) entry which is preliminary data.</text>
</comment>
<dbReference type="GO" id="GO:0015833">
    <property type="term" value="P:peptide transport"/>
    <property type="evidence" value="ECO:0007669"/>
    <property type="project" value="InterPro"/>
</dbReference>
<dbReference type="InterPro" id="IPR017871">
    <property type="entry name" value="ABC_transporter-like_CS"/>
</dbReference>
<dbReference type="Pfam" id="PF08352">
    <property type="entry name" value="oligo_HPY"/>
    <property type="match status" value="2"/>
</dbReference>
<dbReference type="Gene3D" id="3.40.50.300">
    <property type="entry name" value="P-loop containing nucleotide triphosphate hydrolases"/>
    <property type="match status" value="2"/>
</dbReference>
<feature type="domain" description="ABC transporter" evidence="8">
    <location>
        <begin position="1"/>
        <end position="224"/>
    </location>
</feature>
<keyword evidence="3" id="KW-1003">Cell membrane</keyword>
<name>A0AAD4MEC9_9BILA</name>